<dbReference type="PANTHER" id="PTHR23176:SF129">
    <property type="entry name" value="RHO GTPASE ACTIVATING PROTEIN AT 16F, ISOFORM E-RELATED"/>
    <property type="match status" value="1"/>
</dbReference>
<feature type="compositionally biased region" description="Basic and acidic residues" evidence="2">
    <location>
        <begin position="1309"/>
        <end position="1324"/>
    </location>
</feature>
<dbReference type="Pfam" id="PF00617">
    <property type="entry name" value="RasGEF"/>
    <property type="match status" value="1"/>
</dbReference>
<dbReference type="GO" id="GO:0005096">
    <property type="term" value="F:GTPase activator activity"/>
    <property type="evidence" value="ECO:0007669"/>
    <property type="project" value="UniProtKB-KW"/>
</dbReference>
<dbReference type="InterPro" id="IPR023578">
    <property type="entry name" value="Ras_GEF_dom_sf"/>
</dbReference>
<dbReference type="SUPFAM" id="SSF48366">
    <property type="entry name" value="Ras GEF"/>
    <property type="match status" value="2"/>
</dbReference>
<accession>A0AAD6UYE0</accession>
<evidence type="ECO:0000256" key="1">
    <source>
        <dbReference type="ARBA" id="ARBA00022468"/>
    </source>
</evidence>
<dbReference type="Gene3D" id="1.10.555.10">
    <property type="entry name" value="Rho GTPase activation protein"/>
    <property type="match status" value="1"/>
</dbReference>
<evidence type="ECO:0000313" key="6">
    <source>
        <dbReference type="Proteomes" id="UP001219525"/>
    </source>
</evidence>
<feature type="region of interest" description="Disordered" evidence="2">
    <location>
        <begin position="682"/>
        <end position="755"/>
    </location>
</feature>
<sequence length="1756" mass="194749">MELLGTKLVLHKPPSDRAAGVRELFVTGIEEEEEDPSAAVEEAGPRMGSVGRKKRVYWGRARHPALGVRADASGLGEVLSADDKNTPRGRVEKGTMEALLHEAIFATVFLPDGVPKEDAAQREEEWKDYALAVLLCVPLLCSRARAEAELVRCAGYLVSGASPEEAVALRARVAWIAGEYLRLHGMPADESVWEAFRADTIPDVCFPSPQEARHALPASVSMQAMYAPSPVLGAGSPALGQGTFSPRPDGGAERMVGLLAVLGVQEPIVAPSSPASPRSPQQPRGGLTSRMPWAALETEGLSRSVMLAIDPHIIAHSLTLFHRAVLEQAPDNPTVAFVDPGAGGASAALFGSDSIPHWLTRFVLLHILGTDTSAAGPSMGLGLGPTPGGDGQPQSPSTTTSRTHSRSEIISVWVRVGELCRAAGDECSWRAIVAALCSPPVARLDKAWRRVERPAFAAVEGWARLEGDGCEVREPRVTPWGGDIRQRFKVEVEASRITNEDAVEETMLVAPMERALGLFEGFRKQFLLCPRRVTLPQDEVGEEVQLMVSFWRERWADGGGTGGFATKFVRVDQFMSLSLAAEPRRKGLFEPHYWTRASNQTPYTSLIPLLFPEVFPTSTLVDRVQLLRGRLDSDTDPRFLLDHQQARPPRRDIVGLNGLSQTGTIIPVYNGEVLLTVCNGNGESTASSRPSSRLPSRPPSSVIGDGTSVETTLGRAPSVRVKPGSSQGLDRKTSLARRSSLPSPPQRRTFVASEPSSEPPLRVRVIAGTLNWLVDILVHGLQNVSVSVADDNGEMSLREGKTRELVVDQAEFAKLWWNVFRSLVTPLVFFELLRKMYLQTRPRGVVPSVAELIYAAGSRIEVFDAIQDWLTRGGGAQDMLDDSQLYVAVESFLDSPTDHITPQSPNASDPGVEQAWNTLAEVRSRLQRTFKCHTMRPPAPFPSIGSLPVPAVNGQRARQNQTREPPDIDRLDPEELVDNLDAMACAAFSNVTEEDLFITSDLLEVQTADRIGWFLSFAPNEETIEIQNMYSYLQEIEPSPLISELGQDSLYRLLPPGIRSCIRAYVILRKWTISQLVAPRLGLRARQSRMELVLRAIEVTRLRSIPNYATAAEAVVEFPCRRSFIEAVLTSAVLSVESRIHSRPWFNIAMSRGTHCDSIASLLNQPSTKRISSSRELALDVGWFLERMLEIIAAPDVMESVGEQEGHSLINFDKRRHLCVLINSARWGGYREDVTRRAFERLNNIEKEVWLLQFDHRGIKEEAQREGNLGPGASPAAARRAVRPFQRTIAVQLEKNKRDRTLRSRLHKERVLEQTKNEKRDDLFNKAMRKQPGTPQQKHQRSKKSMSAFLHFMRPISSAFVSDSSIHTSGLKRTPEELDFVPSGKASLVVSLVEARVAQFINNDRSSVFQIETEDGGHYILQAVNRREMSRWLESITRVTQTAAKRRLTYLGTPKPQLADHLHDGPVAPSRDPLSVFGVDLKVLLRRETDTDDIPPGTIPSVIERCLSEIEARGLMEVGIYRLAGAASVINALKEAFNRGEDPIDSSTDIHAVCDLVKSWLRLLPEPLFPSADYHQAIEAAQMENLDERLISIRNVVQGLPQPNLDLLKRVSEHLDKVADLEECNQMTAEGLAIVFSPNLLRAPQENFAMILANMAHAHRLVKTLITHFHVIFDYGDVEADGDPDYDEEQDGEEEFLRSQDSPTHLEDVPEDDASRNICLHRNLFTHSLYIFISDPYATHFVYPHDFIFCVPCFFL</sequence>
<feature type="compositionally biased region" description="Low complexity" evidence="2">
    <location>
        <begin position="270"/>
        <end position="284"/>
    </location>
</feature>
<dbReference type="Pfam" id="PF00620">
    <property type="entry name" value="RhoGAP"/>
    <property type="match status" value="1"/>
</dbReference>
<evidence type="ECO:0000313" key="5">
    <source>
        <dbReference type="EMBL" id="KAJ7195062.1"/>
    </source>
</evidence>
<name>A0AAD6UYE0_9AGAR</name>
<dbReference type="EMBL" id="JARJCW010000093">
    <property type="protein sequence ID" value="KAJ7195062.1"/>
    <property type="molecule type" value="Genomic_DNA"/>
</dbReference>
<dbReference type="SUPFAM" id="SSF50729">
    <property type="entry name" value="PH domain-like"/>
    <property type="match status" value="1"/>
</dbReference>
<feature type="region of interest" description="Disordered" evidence="2">
    <location>
        <begin position="269"/>
        <end position="290"/>
    </location>
</feature>
<dbReference type="InterPro" id="IPR008936">
    <property type="entry name" value="Rho_GTPase_activation_prot"/>
</dbReference>
<dbReference type="SMART" id="SM00324">
    <property type="entry name" value="RhoGAP"/>
    <property type="match status" value="1"/>
</dbReference>
<keyword evidence="6" id="KW-1185">Reference proteome</keyword>
<dbReference type="Gene3D" id="1.10.840.10">
    <property type="entry name" value="Ras guanine-nucleotide exchange factors catalytic domain"/>
    <property type="match status" value="1"/>
</dbReference>
<dbReference type="PANTHER" id="PTHR23176">
    <property type="entry name" value="RHO/RAC/CDC GTPASE-ACTIVATING PROTEIN"/>
    <property type="match status" value="1"/>
</dbReference>
<dbReference type="InterPro" id="IPR001849">
    <property type="entry name" value="PH_domain"/>
</dbReference>
<dbReference type="PROSITE" id="PS50238">
    <property type="entry name" value="RHOGAP"/>
    <property type="match status" value="1"/>
</dbReference>
<feature type="region of interest" description="Disordered" evidence="2">
    <location>
        <begin position="376"/>
        <end position="404"/>
    </location>
</feature>
<organism evidence="5 6">
    <name type="scientific">Mycena pura</name>
    <dbReference type="NCBI Taxonomy" id="153505"/>
    <lineage>
        <taxon>Eukaryota</taxon>
        <taxon>Fungi</taxon>
        <taxon>Dikarya</taxon>
        <taxon>Basidiomycota</taxon>
        <taxon>Agaricomycotina</taxon>
        <taxon>Agaricomycetes</taxon>
        <taxon>Agaricomycetidae</taxon>
        <taxon>Agaricales</taxon>
        <taxon>Marasmiineae</taxon>
        <taxon>Mycenaceae</taxon>
        <taxon>Mycena</taxon>
    </lineage>
</organism>
<dbReference type="InterPro" id="IPR001895">
    <property type="entry name" value="RASGEF_cat_dom"/>
</dbReference>
<dbReference type="InterPro" id="IPR036964">
    <property type="entry name" value="RASGEF_cat_dom_sf"/>
</dbReference>
<dbReference type="PROSITE" id="PS50003">
    <property type="entry name" value="PH_DOMAIN"/>
    <property type="match status" value="1"/>
</dbReference>
<feature type="compositionally biased region" description="Acidic residues" evidence="2">
    <location>
        <begin position="1682"/>
        <end position="1694"/>
    </location>
</feature>
<comment type="caution">
    <text evidence="5">The sequence shown here is derived from an EMBL/GenBank/DDBJ whole genome shotgun (WGS) entry which is preliminary data.</text>
</comment>
<dbReference type="CDD" id="cd00159">
    <property type="entry name" value="RhoGAP"/>
    <property type="match status" value="1"/>
</dbReference>
<dbReference type="Gene3D" id="2.30.29.30">
    <property type="entry name" value="Pleckstrin-homology domain (PH domain)/Phosphotyrosine-binding domain (PTB)"/>
    <property type="match status" value="1"/>
</dbReference>
<evidence type="ECO:0000259" key="4">
    <source>
        <dbReference type="PROSITE" id="PS50238"/>
    </source>
</evidence>
<feature type="compositionally biased region" description="Low complexity" evidence="2">
    <location>
        <begin position="687"/>
        <end position="701"/>
    </location>
</feature>
<feature type="compositionally biased region" description="Gly residues" evidence="2">
    <location>
        <begin position="379"/>
        <end position="391"/>
    </location>
</feature>
<feature type="region of interest" description="Disordered" evidence="2">
    <location>
        <begin position="1300"/>
        <end position="1345"/>
    </location>
</feature>
<protein>
    <submittedName>
        <fullName evidence="5">Rho GTPase activating protein 22</fullName>
    </submittedName>
</protein>
<feature type="domain" description="Rho-GAP" evidence="4">
    <location>
        <begin position="1479"/>
        <end position="1673"/>
    </location>
</feature>
<dbReference type="GO" id="GO:0007264">
    <property type="term" value="P:small GTPase-mediated signal transduction"/>
    <property type="evidence" value="ECO:0007669"/>
    <property type="project" value="InterPro"/>
</dbReference>
<evidence type="ECO:0000259" key="3">
    <source>
        <dbReference type="PROSITE" id="PS50003"/>
    </source>
</evidence>
<dbReference type="InterPro" id="IPR000198">
    <property type="entry name" value="RhoGAP_dom"/>
</dbReference>
<dbReference type="GO" id="GO:0005085">
    <property type="term" value="F:guanyl-nucleotide exchange factor activity"/>
    <property type="evidence" value="ECO:0007669"/>
    <property type="project" value="InterPro"/>
</dbReference>
<dbReference type="GO" id="GO:0005737">
    <property type="term" value="C:cytoplasm"/>
    <property type="evidence" value="ECO:0007669"/>
    <property type="project" value="TreeGrafter"/>
</dbReference>
<dbReference type="Proteomes" id="UP001219525">
    <property type="component" value="Unassembled WGS sequence"/>
</dbReference>
<evidence type="ECO:0000256" key="2">
    <source>
        <dbReference type="SAM" id="MobiDB-lite"/>
    </source>
</evidence>
<dbReference type="InterPro" id="IPR050729">
    <property type="entry name" value="Rho-GAP"/>
</dbReference>
<feature type="region of interest" description="Disordered" evidence="2">
    <location>
        <begin position="1682"/>
        <end position="1710"/>
    </location>
</feature>
<keyword evidence="1" id="KW-0343">GTPase activation</keyword>
<gene>
    <name evidence="5" type="ORF">GGX14DRAFT_505249</name>
</gene>
<proteinExistence type="predicted"/>
<reference evidence="5" key="1">
    <citation type="submission" date="2023-03" db="EMBL/GenBank/DDBJ databases">
        <title>Massive genome expansion in bonnet fungi (Mycena s.s.) driven by repeated elements and novel gene families across ecological guilds.</title>
        <authorList>
            <consortium name="Lawrence Berkeley National Laboratory"/>
            <person name="Harder C.B."/>
            <person name="Miyauchi S."/>
            <person name="Viragh M."/>
            <person name="Kuo A."/>
            <person name="Thoen E."/>
            <person name="Andreopoulos B."/>
            <person name="Lu D."/>
            <person name="Skrede I."/>
            <person name="Drula E."/>
            <person name="Henrissat B."/>
            <person name="Morin E."/>
            <person name="Kohler A."/>
            <person name="Barry K."/>
            <person name="LaButti K."/>
            <person name="Morin E."/>
            <person name="Salamov A."/>
            <person name="Lipzen A."/>
            <person name="Mereny Z."/>
            <person name="Hegedus B."/>
            <person name="Baldrian P."/>
            <person name="Stursova M."/>
            <person name="Weitz H."/>
            <person name="Taylor A."/>
            <person name="Grigoriev I.V."/>
            <person name="Nagy L.G."/>
            <person name="Martin F."/>
            <person name="Kauserud H."/>
        </authorList>
    </citation>
    <scope>NUCLEOTIDE SEQUENCE</scope>
    <source>
        <strain evidence="5">9144</strain>
    </source>
</reference>
<dbReference type="CDD" id="cd00821">
    <property type="entry name" value="PH"/>
    <property type="match status" value="1"/>
</dbReference>
<feature type="compositionally biased region" description="Low complexity" evidence="2">
    <location>
        <begin position="392"/>
        <end position="402"/>
    </location>
</feature>
<dbReference type="InterPro" id="IPR011993">
    <property type="entry name" value="PH-like_dom_sf"/>
</dbReference>
<dbReference type="SUPFAM" id="SSF48350">
    <property type="entry name" value="GTPase activation domain, GAP"/>
    <property type="match status" value="1"/>
</dbReference>
<feature type="domain" description="PH" evidence="3">
    <location>
        <begin position="1409"/>
        <end position="1441"/>
    </location>
</feature>